<dbReference type="Pfam" id="PF08811">
    <property type="entry name" value="DUF1800"/>
    <property type="match status" value="1"/>
</dbReference>
<evidence type="ECO:0000313" key="1">
    <source>
        <dbReference type="EMBL" id="OOZ40844.1"/>
    </source>
</evidence>
<gene>
    <name evidence="1" type="ORF">BOW52_05345</name>
</gene>
<evidence type="ECO:0000313" key="2">
    <source>
        <dbReference type="Proteomes" id="UP000190198"/>
    </source>
</evidence>
<dbReference type="Proteomes" id="UP000190198">
    <property type="component" value="Unassembled WGS sequence"/>
</dbReference>
<name>A0A1T2L730_9GAMM</name>
<protein>
    <recommendedName>
        <fullName evidence="3">DUF1800 domain-containing protein</fullName>
    </recommendedName>
</protein>
<reference evidence="1 2" key="1">
    <citation type="submission" date="2016-11" db="EMBL/GenBank/DDBJ databases">
        <title>Mixed transmission modes and dynamic genome evolution in an obligate animal-bacterial symbiosis.</title>
        <authorList>
            <person name="Russell S.L."/>
            <person name="Corbett-Detig R.B."/>
            <person name="Cavanaugh C.M."/>
        </authorList>
    </citation>
    <scope>NUCLEOTIDE SEQUENCE [LARGE SCALE GENOMIC DNA]</scope>
    <source>
        <strain evidence="1">Sp-SM6</strain>
    </source>
</reference>
<dbReference type="EMBL" id="MPRK01000075">
    <property type="protein sequence ID" value="OOZ40844.1"/>
    <property type="molecule type" value="Genomic_DNA"/>
</dbReference>
<dbReference type="AlphaFoldDB" id="A0A1T2L730"/>
<accession>A0A1T2L730</accession>
<dbReference type="InterPro" id="IPR014917">
    <property type="entry name" value="DUF1800"/>
</dbReference>
<organism evidence="1 2">
    <name type="scientific">Solemya elarraichensis gill symbiont</name>
    <dbReference type="NCBI Taxonomy" id="1918949"/>
    <lineage>
        <taxon>Bacteria</taxon>
        <taxon>Pseudomonadati</taxon>
        <taxon>Pseudomonadota</taxon>
        <taxon>Gammaproteobacteria</taxon>
        <taxon>sulfur-oxidizing symbionts</taxon>
    </lineage>
</organism>
<sequence>MPYTSHRGFIGLYGQALLKSPSVFNFYRPDYSPPNLNDQELVAPEFQITTETTMVQLLNSLNRQIQNAFNTGCTYSRPDLTYELSLVPDTPALTETEVTGPLLDYMSLLLLSDAMSTELRTILSNHLFTNFSYSLNEEERMKMVMDALTLIISSPEYLVQK</sequence>
<comment type="caution">
    <text evidence="1">The sequence shown here is derived from an EMBL/GenBank/DDBJ whole genome shotgun (WGS) entry which is preliminary data.</text>
</comment>
<keyword evidence="2" id="KW-1185">Reference proteome</keyword>
<proteinExistence type="predicted"/>
<evidence type="ECO:0008006" key="3">
    <source>
        <dbReference type="Google" id="ProtNLM"/>
    </source>
</evidence>